<dbReference type="Gene3D" id="3.40.390.10">
    <property type="entry name" value="Collagenase (Catalytic Domain)"/>
    <property type="match status" value="1"/>
</dbReference>
<evidence type="ECO:0000313" key="3">
    <source>
        <dbReference type="Proteomes" id="UP000011776"/>
    </source>
</evidence>
<evidence type="ECO:0000259" key="1">
    <source>
        <dbReference type="Pfam" id="PF04233"/>
    </source>
</evidence>
<dbReference type="NCBIfam" id="TIGR01641">
    <property type="entry name" value="phageSPP1_gp7"/>
    <property type="match status" value="1"/>
</dbReference>
<dbReference type="InterPro" id="IPR024079">
    <property type="entry name" value="MetalloPept_cat_dom_sf"/>
</dbReference>
<dbReference type="Pfam" id="PF04233">
    <property type="entry name" value="Phage_Mu_F"/>
    <property type="match status" value="1"/>
</dbReference>
<comment type="caution">
    <text evidence="2">The sequence shown here is derived from an EMBL/GenBank/DDBJ whole genome shotgun (WGS) entry which is preliminary data.</text>
</comment>
<accession>M3HHS7</accession>
<name>M3HHS7_LEPIR</name>
<gene>
    <name evidence="2" type="ORF">LEP1GSC151_2799</name>
</gene>
<protein>
    <submittedName>
        <fullName evidence="2">Phage protein F-like protein</fullName>
    </submittedName>
</protein>
<sequence>MYPLSLELQYARLWREEVSRFAKQVNSTILKGVQAYSKEARADSYFFEPVVRLDVSDLRVLLGQLKNQYGDFAPRKEFESQIKRNVEHIDAWSRDKTNEFVKKQYNSMNSPPMAGVIGGDRSAFRVPGIPISQKESGEIWDRVNQMIKEQSSLASNAFREHFDRVQKIVTDGLSKGLKYQNIASQIQNATGISERRAEFWAKDQTGKFFSQQNKLRQANAGFPGFIWRTQKDSKVRDSHSHVADKFYKWGELPFVNRKGALPARLAPGDDYRCRCWAEPSWGPDNKKQAPKTPVSIPKIILPPRPTQTIVPISQSLSLNLPDPTIQASVQKTISDLDSFLKFPKDRAGISVNYLSGSMLKKNIAGLFNPNLNRIELNGSHAFKDTYQSTFVHEFGHMIDYSWIGQPGRYESTSTELSGFKSAVENTELYKRLKKIGMTGKIMLHGSQTVLLNQSQRKLIPYLISQEELFARAIELWTAKKTNSKNLIAQIQKKVT</sequence>
<dbReference type="Proteomes" id="UP000011776">
    <property type="component" value="Unassembled WGS sequence"/>
</dbReference>
<dbReference type="EMBL" id="AFME02000116">
    <property type="protein sequence ID" value="EMG12170.1"/>
    <property type="molecule type" value="Genomic_DNA"/>
</dbReference>
<dbReference type="BioCyc" id="LINT1001599:G11K9-527-MONOMER"/>
<dbReference type="GO" id="GO:0008237">
    <property type="term" value="F:metallopeptidase activity"/>
    <property type="evidence" value="ECO:0007669"/>
    <property type="project" value="InterPro"/>
</dbReference>
<dbReference type="AlphaFoldDB" id="M3HHS7"/>
<reference evidence="2 3" key="1">
    <citation type="submission" date="2013-02" db="EMBL/GenBank/DDBJ databases">
        <authorList>
            <person name="Harkins D.M."/>
            <person name="Durkin A.S."/>
            <person name="Brinkac L.M."/>
            <person name="Haft D.H."/>
            <person name="Selengut J.D."/>
            <person name="Sanka R."/>
            <person name="DePew J."/>
            <person name="Purushe J."/>
            <person name="Tulsiani S.M."/>
            <person name="Graham G.C."/>
            <person name="Burns M.-A."/>
            <person name="Dohnt M.F."/>
            <person name="Smythe L.D."/>
            <person name="McKay D.B."/>
            <person name="Craig S.B."/>
            <person name="Vinetz J.M."/>
            <person name="Sutton G.G."/>
            <person name="Nierman W.C."/>
            <person name="Fouts D.E."/>
        </authorList>
    </citation>
    <scope>NUCLEOTIDE SEQUENCE [LARGE SCALE GENOMIC DNA]</scope>
    <source>
        <strain evidence="2 3">LT2186</strain>
    </source>
</reference>
<proteinExistence type="predicted"/>
<feature type="domain" description="Phage head morphogenesis" evidence="1">
    <location>
        <begin position="164"/>
        <end position="276"/>
    </location>
</feature>
<organism evidence="2 3">
    <name type="scientific">Leptospira interrogans serovar Grippotyphosa str. LT2186</name>
    <dbReference type="NCBI Taxonomy" id="1001599"/>
    <lineage>
        <taxon>Bacteria</taxon>
        <taxon>Pseudomonadati</taxon>
        <taxon>Spirochaetota</taxon>
        <taxon>Spirochaetia</taxon>
        <taxon>Leptospirales</taxon>
        <taxon>Leptospiraceae</taxon>
        <taxon>Leptospira</taxon>
    </lineage>
</organism>
<evidence type="ECO:0000313" key="2">
    <source>
        <dbReference type="EMBL" id="EMG12170.1"/>
    </source>
</evidence>
<dbReference type="InterPro" id="IPR006528">
    <property type="entry name" value="Phage_head_morphogenesis_dom"/>
</dbReference>